<evidence type="ECO:0000313" key="2">
    <source>
        <dbReference type="EMBL" id="GEZ72317.1"/>
    </source>
</evidence>
<name>A0A699IQW5_TANCI</name>
<keyword evidence="2" id="KW-0695">RNA-directed DNA polymerase</keyword>
<evidence type="ECO:0000256" key="1">
    <source>
        <dbReference type="SAM" id="MobiDB-lite"/>
    </source>
</evidence>
<protein>
    <submittedName>
        <fullName evidence="2">Reverse transcriptase domain-containing protein</fullName>
    </submittedName>
</protein>
<feature type="region of interest" description="Disordered" evidence="1">
    <location>
        <begin position="263"/>
        <end position="285"/>
    </location>
</feature>
<feature type="compositionally biased region" description="Basic and acidic residues" evidence="1">
    <location>
        <begin position="86"/>
        <end position="98"/>
    </location>
</feature>
<comment type="caution">
    <text evidence="2">The sequence shown here is derived from an EMBL/GenBank/DDBJ whole genome shotgun (WGS) entry which is preliminary data.</text>
</comment>
<sequence length="285" mass="32661">MEDEVYNLVVKGNDLKTYIRRFQELATLCLTMVSDSEKMMEAFIGGLPRSIEGNVTASKPQTLEKAINIAQRLMDQVIKHNSAQETNDHKQKFEDKRNTTTNNNNNYPKDRNNNNHSNNRNNNNYQDNHNNNNRNNDYHQQQNRRHETFRTYTATNWYAGNRPLCERCTLHHIGPCIVKCLTCNRVASPDYVPALLGKTYSSSSNNSFGLVPIASPSLSVFHDDPYMKVMHVYYAKESLIPPPTIVPQSPKCNSQEFFLPKELLPPKKHGRDQSSSSTPTLPQEF</sequence>
<gene>
    <name evidence="2" type="ORF">Tci_544290</name>
</gene>
<feature type="compositionally biased region" description="Low complexity" evidence="1">
    <location>
        <begin position="114"/>
        <end position="141"/>
    </location>
</feature>
<feature type="region of interest" description="Disordered" evidence="1">
    <location>
        <begin position="82"/>
        <end position="144"/>
    </location>
</feature>
<feature type="compositionally biased region" description="Polar residues" evidence="1">
    <location>
        <begin position="273"/>
        <end position="285"/>
    </location>
</feature>
<proteinExistence type="predicted"/>
<keyword evidence="2" id="KW-0548">Nucleotidyltransferase</keyword>
<accession>A0A699IQW5</accession>
<reference evidence="2" key="1">
    <citation type="journal article" date="2019" name="Sci. Rep.">
        <title>Draft genome of Tanacetum cinerariifolium, the natural source of mosquito coil.</title>
        <authorList>
            <person name="Yamashiro T."/>
            <person name="Shiraishi A."/>
            <person name="Satake H."/>
            <person name="Nakayama K."/>
        </authorList>
    </citation>
    <scope>NUCLEOTIDE SEQUENCE</scope>
</reference>
<dbReference type="AlphaFoldDB" id="A0A699IQW5"/>
<keyword evidence="2" id="KW-0808">Transferase</keyword>
<dbReference type="EMBL" id="BKCJ010314902">
    <property type="protein sequence ID" value="GEZ72317.1"/>
    <property type="molecule type" value="Genomic_DNA"/>
</dbReference>
<dbReference type="GO" id="GO:0003964">
    <property type="term" value="F:RNA-directed DNA polymerase activity"/>
    <property type="evidence" value="ECO:0007669"/>
    <property type="project" value="UniProtKB-KW"/>
</dbReference>
<organism evidence="2">
    <name type="scientific">Tanacetum cinerariifolium</name>
    <name type="common">Dalmatian daisy</name>
    <name type="synonym">Chrysanthemum cinerariifolium</name>
    <dbReference type="NCBI Taxonomy" id="118510"/>
    <lineage>
        <taxon>Eukaryota</taxon>
        <taxon>Viridiplantae</taxon>
        <taxon>Streptophyta</taxon>
        <taxon>Embryophyta</taxon>
        <taxon>Tracheophyta</taxon>
        <taxon>Spermatophyta</taxon>
        <taxon>Magnoliopsida</taxon>
        <taxon>eudicotyledons</taxon>
        <taxon>Gunneridae</taxon>
        <taxon>Pentapetalae</taxon>
        <taxon>asterids</taxon>
        <taxon>campanulids</taxon>
        <taxon>Asterales</taxon>
        <taxon>Asteraceae</taxon>
        <taxon>Asteroideae</taxon>
        <taxon>Anthemideae</taxon>
        <taxon>Anthemidinae</taxon>
        <taxon>Tanacetum</taxon>
    </lineage>
</organism>